<dbReference type="GeneID" id="97130286"/>
<dbReference type="Proteomes" id="UP000037688">
    <property type="component" value="Unassembled WGS sequence"/>
</dbReference>
<organism evidence="1 2">
    <name type="scientific">Paenibacillus xylanivorans</name>
    <dbReference type="NCBI Taxonomy" id="1705561"/>
    <lineage>
        <taxon>Bacteria</taxon>
        <taxon>Bacillati</taxon>
        <taxon>Bacillota</taxon>
        <taxon>Bacilli</taxon>
        <taxon>Bacillales</taxon>
        <taxon>Paenibacillaceae</taxon>
        <taxon>Paenibacillus</taxon>
    </lineage>
</organism>
<dbReference type="OrthoDB" id="2628163at2"/>
<sequence length="123" mass="14698">MERNAMLEFDPFITELAEKLHVHGYYAFYGEHYNETDMEQYRRHLFTSFSNIVWVELDARKKYMIVDHRGRNTVMKLIDGMLNTRRTLRANLAMAGTDTSEVQQEITHMMQLVHMLNFTTFRS</sequence>
<protein>
    <submittedName>
        <fullName evidence="1">Uncharacterized protein</fullName>
    </submittedName>
</protein>
<comment type="caution">
    <text evidence="1">The sequence shown here is derived from an EMBL/GenBank/DDBJ whole genome shotgun (WGS) entry which is preliminary data.</text>
</comment>
<dbReference type="AlphaFoldDB" id="A0A0M9BK09"/>
<dbReference type="PATRIC" id="fig|1705561.3.peg.4973"/>
<accession>A0A0M9BK09</accession>
<proteinExistence type="predicted"/>
<keyword evidence="2" id="KW-1185">Reference proteome</keyword>
<evidence type="ECO:0000313" key="2">
    <source>
        <dbReference type="Proteomes" id="UP000037688"/>
    </source>
</evidence>
<dbReference type="EMBL" id="LITU01000075">
    <property type="protein sequence ID" value="KOY13910.1"/>
    <property type="molecule type" value="Genomic_DNA"/>
</dbReference>
<gene>
    <name evidence="1" type="ORF">AMS66_23720</name>
</gene>
<reference evidence="1 2" key="1">
    <citation type="submission" date="2015-08" db="EMBL/GenBank/DDBJ databases">
        <title>Draft genome sequence of cellulolytic and xylanolytic Paenibacillus sp. A59, isolated from a decaying forest soil from Patagonia, Argentina.</title>
        <authorList>
            <person name="Ghio S."/>
            <person name="Caceres A.M."/>
            <person name="Talia P."/>
            <person name="Grasso D."/>
            <person name="Campos E."/>
        </authorList>
    </citation>
    <scope>NUCLEOTIDE SEQUENCE [LARGE SCALE GENOMIC DNA]</scope>
    <source>
        <strain evidence="1 2">A59</strain>
    </source>
</reference>
<evidence type="ECO:0000313" key="1">
    <source>
        <dbReference type="EMBL" id="KOY13910.1"/>
    </source>
</evidence>
<dbReference type="RefSeq" id="WP_053783145.1">
    <property type="nucleotide sequence ID" value="NZ_LITU01000075.1"/>
</dbReference>
<name>A0A0M9BK09_9BACL</name>